<comment type="caution">
    <text evidence="8">The sequence shown here is derived from an EMBL/GenBank/DDBJ whole genome shotgun (WGS) entry which is preliminary data.</text>
</comment>
<dbReference type="Gene3D" id="3.90.105.10">
    <property type="entry name" value="Molybdopterin biosynthesis moea protein, domain 2"/>
    <property type="match status" value="1"/>
</dbReference>
<dbReference type="InterPro" id="IPR038987">
    <property type="entry name" value="MoeA-like"/>
</dbReference>
<organism evidence="8 9">
    <name type="scientific">Tepidiphilus baoligensis</name>
    <dbReference type="NCBI Taxonomy" id="2698687"/>
    <lineage>
        <taxon>Bacteria</taxon>
        <taxon>Pseudomonadati</taxon>
        <taxon>Pseudomonadota</taxon>
        <taxon>Hydrogenophilia</taxon>
        <taxon>Hydrogenophilales</taxon>
        <taxon>Hydrogenophilaceae</taxon>
        <taxon>Tepidiphilus</taxon>
    </lineage>
</organism>
<dbReference type="NCBIfam" id="TIGR00177">
    <property type="entry name" value="molyb_syn"/>
    <property type="match status" value="1"/>
</dbReference>
<keyword evidence="4 6" id="KW-0501">Molybdenum cofactor biosynthesis</keyword>
<evidence type="ECO:0000313" key="9">
    <source>
        <dbReference type="Proteomes" id="UP000669605"/>
    </source>
</evidence>
<evidence type="ECO:0000256" key="2">
    <source>
        <dbReference type="ARBA" id="ARBA00005046"/>
    </source>
</evidence>
<dbReference type="SUPFAM" id="SSF63867">
    <property type="entry name" value="MoeA C-terminal domain-like"/>
    <property type="match status" value="1"/>
</dbReference>
<dbReference type="Proteomes" id="UP000669605">
    <property type="component" value="Unassembled WGS sequence"/>
</dbReference>
<dbReference type="Gene3D" id="2.170.190.11">
    <property type="entry name" value="Molybdopterin biosynthesis moea protein, domain 3"/>
    <property type="match status" value="1"/>
</dbReference>
<evidence type="ECO:0000256" key="1">
    <source>
        <dbReference type="ARBA" id="ARBA00002901"/>
    </source>
</evidence>
<keyword evidence="6" id="KW-0500">Molybdenum</keyword>
<keyword evidence="6" id="KW-0460">Magnesium</keyword>
<dbReference type="Gene3D" id="2.40.340.10">
    <property type="entry name" value="MoeA, C-terminal, domain IV"/>
    <property type="match status" value="1"/>
</dbReference>
<comment type="pathway">
    <text evidence="2 6">Cofactor biosynthesis; molybdopterin biosynthesis.</text>
</comment>
<dbReference type="PANTHER" id="PTHR10192:SF5">
    <property type="entry name" value="GEPHYRIN"/>
    <property type="match status" value="1"/>
</dbReference>
<evidence type="ECO:0000256" key="5">
    <source>
        <dbReference type="ARBA" id="ARBA00047317"/>
    </source>
</evidence>
<accession>A0ABX1QLB0</accession>
<dbReference type="Gene3D" id="3.40.980.10">
    <property type="entry name" value="MoaB/Mog-like domain"/>
    <property type="match status" value="1"/>
</dbReference>
<dbReference type="SUPFAM" id="SSF53218">
    <property type="entry name" value="Molybdenum cofactor biosynthesis proteins"/>
    <property type="match status" value="1"/>
</dbReference>
<reference evidence="8 9" key="1">
    <citation type="journal article" date="2020" name="Curr. Microbiol.">
        <title>Tepidiphilus baoligensis sp. nov., a Novel Bacterium of the Family Hydrogenophilaceae Isolated from an Oil Reservoir.</title>
        <authorList>
            <person name="Zhang X."/>
            <person name="Wang G."/>
            <person name="Ma X."/>
            <person name="Yu J."/>
            <person name="You J."/>
            <person name="Xue Y."/>
            <person name="Ma Y."/>
        </authorList>
    </citation>
    <scope>NUCLEOTIDE SEQUENCE [LARGE SCALE GENOMIC DNA]</scope>
    <source>
        <strain evidence="8 9">B18-69</strain>
    </source>
</reference>
<keyword evidence="6" id="KW-0479">Metal-binding</keyword>
<dbReference type="RefSeq" id="WP_142803424.1">
    <property type="nucleotide sequence ID" value="NZ_JAAAUB010000007.1"/>
</dbReference>
<dbReference type="SMART" id="SM00852">
    <property type="entry name" value="MoCF_biosynth"/>
    <property type="match status" value="1"/>
</dbReference>
<dbReference type="InterPro" id="IPR036425">
    <property type="entry name" value="MoaB/Mog-like_dom_sf"/>
</dbReference>
<dbReference type="InterPro" id="IPR005110">
    <property type="entry name" value="MoeA_linker/N"/>
</dbReference>
<keyword evidence="6" id="KW-0808">Transferase</keyword>
<dbReference type="InterPro" id="IPR036688">
    <property type="entry name" value="MoeA_C_domain_IV_sf"/>
</dbReference>
<comment type="cofactor">
    <cofactor evidence="6">
        <name>Mg(2+)</name>
        <dbReference type="ChEBI" id="CHEBI:18420"/>
    </cofactor>
</comment>
<feature type="domain" description="MoaB/Mog" evidence="7">
    <location>
        <begin position="179"/>
        <end position="316"/>
    </location>
</feature>
<evidence type="ECO:0000256" key="4">
    <source>
        <dbReference type="ARBA" id="ARBA00023150"/>
    </source>
</evidence>
<dbReference type="EMBL" id="JAAAUB010000007">
    <property type="protein sequence ID" value="NMH16733.1"/>
    <property type="molecule type" value="Genomic_DNA"/>
</dbReference>
<evidence type="ECO:0000259" key="7">
    <source>
        <dbReference type="SMART" id="SM00852"/>
    </source>
</evidence>
<gene>
    <name evidence="8" type="ORF">GV368_06395</name>
</gene>
<dbReference type="InterPro" id="IPR036135">
    <property type="entry name" value="MoeA_linker/N_sf"/>
</dbReference>
<dbReference type="PANTHER" id="PTHR10192">
    <property type="entry name" value="MOLYBDOPTERIN BIOSYNTHESIS PROTEIN"/>
    <property type="match status" value="1"/>
</dbReference>
<dbReference type="SUPFAM" id="SSF63882">
    <property type="entry name" value="MoeA N-terminal region -like"/>
    <property type="match status" value="1"/>
</dbReference>
<sequence length="401" mass="42957">MTQALMSFEEGVARLLSAVEPVRDVELIDTLEARGRVLADALYSPISIPRQDTAAMDGYAVRCAELQRVGVRLPVSQRIPAGTIGLPLAEGTVARIFTGAPLPEGADAVVMQERVEVEGDRVVFRHVPHPGESVRRAGSEIALGAEILSAGAVLTPQALALAASVGFDTLPVRRRVRVAIFSTGDELVMPGTPLGPGQIYNANRYQLRALLEGMGCLVDDHGVVPDRLEATRLALHRAADAADVVITSGGVSVGEEDHVVAAVRAQGRLDLWKLAIKPGKPLAYGRVGAAHFVGLPGNPVSAFVTFVLFVRPFLRRLQGAKEAASRTWRVPAGFARTRPDPRREFLRVRLDARGWAVPYPDQGSSALASLVWADGLVDLPPGTPVQTGDLVRYWPLAELLN</sequence>
<keyword evidence="9" id="KW-1185">Reference proteome</keyword>
<evidence type="ECO:0000256" key="6">
    <source>
        <dbReference type="RuleBase" id="RU365090"/>
    </source>
</evidence>
<dbReference type="Pfam" id="PF00994">
    <property type="entry name" value="MoCF_biosynth"/>
    <property type="match status" value="1"/>
</dbReference>
<name>A0ABX1QLB0_9PROT</name>
<dbReference type="EC" id="2.10.1.1" evidence="6"/>
<comment type="catalytic activity">
    <reaction evidence="5">
        <text>adenylyl-molybdopterin + molybdate = Mo-molybdopterin + AMP + H(+)</text>
        <dbReference type="Rhea" id="RHEA:35047"/>
        <dbReference type="ChEBI" id="CHEBI:15378"/>
        <dbReference type="ChEBI" id="CHEBI:36264"/>
        <dbReference type="ChEBI" id="CHEBI:62727"/>
        <dbReference type="ChEBI" id="CHEBI:71302"/>
        <dbReference type="ChEBI" id="CHEBI:456215"/>
        <dbReference type="EC" id="2.10.1.1"/>
    </reaction>
</comment>
<proteinExistence type="inferred from homology"/>
<dbReference type="CDD" id="cd00887">
    <property type="entry name" value="MoeA"/>
    <property type="match status" value="1"/>
</dbReference>
<comment type="similarity">
    <text evidence="3 6">Belongs to the MoeA family.</text>
</comment>
<dbReference type="Pfam" id="PF03453">
    <property type="entry name" value="MoeA_N"/>
    <property type="match status" value="1"/>
</dbReference>
<evidence type="ECO:0000256" key="3">
    <source>
        <dbReference type="ARBA" id="ARBA00010763"/>
    </source>
</evidence>
<protein>
    <recommendedName>
        <fullName evidence="6">Molybdopterin molybdenumtransferase</fullName>
        <ecNumber evidence="6">2.10.1.1</ecNumber>
    </recommendedName>
</protein>
<dbReference type="Pfam" id="PF03454">
    <property type="entry name" value="MoeA_C"/>
    <property type="match status" value="1"/>
</dbReference>
<dbReference type="InterPro" id="IPR001453">
    <property type="entry name" value="MoaB/Mog_dom"/>
</dbReference>
<comment type="function">
    <text evidence="1 6">Catalyzes the insertion of molybdate into adenylated molybdopterin with the concomitant release of AMP.</text>
</comment>
<evidence type="ECO:0000313" key="8">
    <source>
        <dbReference type="EMBL" id="NMH16733.1"/>
    </source>
</evidence>
<dbReference type="NCBIfam" id="NF045515">
    <property type="entry name" value="Glp_gephyrin"/>
    <property type="match status" value="1"/>
</dbReference>
<dbReference type="InterPro" id="IPR005111">
    <property type="entry name" value="MoeA_C_domain_IV"/>
</dbReference>